<dbReference type="SUPFAM" id="SSF49785">
    <property type="entry name" value="Galactose-binding domain-like"/>
    <property type="match status" value="1"/>
</dbReference>
<proteinExistence type="predicted"/>
<keyword evidence="4" id="KW-1185">Reference proteome</keyword>
<evidence type="ECO:0000313" key="4">
    <source>
        <dbReference type="Proteomes" id="UP000302163"/>
    </source>
</evidence>
<feature type="domain" description="CBM-cenC" evidence="2">
    <location>
        <begin position="125"/>
        <end position="245"/>
    </location>
</feature>
<dbReference type="Gene3D" id="2.60.120.430">
    <property type="entry name" value="Galactose-binding lectin"/>
    <property type="match status" value="1"/>
</dbReference>
<dbReference type="Pfam" id="PF02018">
    <property type="entry name" value="CBM_4_9"/>
    <property type="match status" value="1"/>
</dbReference>
<dbReference type="AlphaFoldDB" id="A0A4P8YMS6"/>
<dbReference type="Pfam" id="PF07828">
    <property type="entry name" value="PA-IL"/>
    <property type="match status" value="1"/>
</dbReference>
<dbReference type="GO" id="GO:0016798">
    <property type="term" value="F:hydrolase activity, acting on glycosyl bonds"/>
    <property type="evidence" value="ECO:0007669"/>
    <property type="project" value="InterPro"/>
</dbReference>
<dbReference type="EMBL" id="CP040428">
    <property type="protein sequence ID" value="QCT21004.1"/>
    <property type="molecule type" value="Genomic_DNA"/>
</dbReference>
<evidence type="ECO:0000313" key="3">
    <source>
        <dbReference type="EMBL" id="QCT21004.1"/>
    </source>
</evidence>
<name>A0A4P8YMS6_9ENTR</name>
<organism evidence="3 4">
    <name type="scientific">Jejubacter calystegiae</name>
    <dbReference type="NCBI Taxonomy" id="2579935"/>
    <lineage>
        <taxon>Bacteria</taxon>
        <taxon>Pseudomonadati</taxon>
        <taxon>Pseudomonadota</taxon>
        <taxon>Gammaproteobacteria</taxon>
        <taxon>Enterobacterales</taxon>
        <taxon>Enterobacteriaceae</taxon>
        <taxon>Jejubacter</taxon>
    </lineage>
</organism>
<evidence type="ECO:0000259" key="2">
    <source>
        <dbReference type="Pfam" id="PF02018"/>
    </source>
</evidence>
<dbReference type="Proteomes" id="UP000302163">
    <property type="component" value="Chromosome"/>
</dbReference>
<protein>
    <recommendedName>
        <fullName evidence="2">CBM-cenC domain-containing protein</fullName>
    </recommendedName>
</protein>
<dbReference type="KEGG" id="izh:FEM41_15800"/>
<evidence type="ECO:0000256" key="1">
    <source>
        <dbReference type="ARBA" id="ARBA00022801"/>
    </source>
</evidence>
<dbReference type="RefSeq" id="WP_138097152.1">
    <property type="nucleotide sequence ID" value="NZ_CP040428.1"/>
</dbReference>
<sequence length="264" mass="28296">MAISPAWAGDIDAKKPEGSNTGLVIKKGQKITIGASGWVKRGKEDYTLAGPQGVAGKNDGVAVLKGRIGGVEFIVGNYLIDFEAPADGELLLYIADGPTKYADNSGSFKAEVFLPAGNDGSGFEDLTNFIGNDWNNWKTGDATTRATLENSQCPSRVLQLMTYPGEKNAGTVVHKTLTGLQAGKEYHFSIVTKRIIGLYKEPRLSLEADGATIVPVTNLKEKDVWVTLTGKFIAKSDKAELKVISHESDSNGNDYQISQLKITG</sequence>
<gene>
    <name evidence="3" type="ORF">FEM41_15800</name>
</gene>
<reference evidence="3 4" key="1">
    <citation type="submission" date="2019-05" db="EMBL/GenBank/DDBJ databases">
        <title>Complete genome sequence of Izhakiella calystegiae KSNA2, an endophyte isolated from beach morning glory (Calystegia soldanella).</title>
        <authorList>
            <person name="Jiang L."/>
            <person name="Jeong J.C."/>
            <person name="Kim C.Y."/>
            <person name="Kim D.H."/>
            <person name="Kim S.W."/>
            <person name="Lee j."/>
        </authorList>
    </citation>
    <scope>NUCLEOTIDE SEQUENCE [LARGE SCALE GENOMIC DNA]</scope>
    <source>
        <strain evidence="3 4">KSNA2</strain>
    </source>
</reference>
<keyword evidence="1" id="KW-0378">Hydrolase</keyword>
<dbReference type="OrthoDB" id="6444532at2"/>
<dbReference type="InterPro" id="IPR012905">
    <property type="entry name" value="PA-IL"/>
</dbReference>
<dbReference type="InterPro" id="IPR008979">
    <property type="entry name" value="Galactose-bd-like_sf"/>
</dbReference>
<dbReference type="InterPro" id="IPR003305">
    <property type="entry name" value="CenC_carb-bd"/>
</dbReference>
<accession>A0A4P8YMS6</accession>